<protein>
    <submittedName>
        <fullName evidence="3">M1 family peptidase</fullName>
    </submittedName>
</protein>
<evidence type="ECO:0000313" key="3">
    <source>
        <dbReference type="EMBL" id="QIK39213.1"/>
    </source>
</evidence>
<feature type="signal peptide" evidence="1">
    <location>
        <begin position="1"/>
        <end position="20"/>
    </location>
</feature>
<feature type="domain" description="Peptidase M1 membrane alanine aminopeptidase" evidence="2">
    <location>
        <begin position="280"/>
        <end position="418"/>
    </location>
</feature>
<dbReference type="PANTHER" id="PTHR45726">
    <property type="entry name" value="LEUKOTRIENE A-4 HYDROLASE"/>
    <property type="match status" value="1"/>
</dbReference>
<evidence type="ECO:0000313" key="4">
    <source>
        <dbReference type="Proteomes" id="UP000502699"/>
    </source>
</evidence>
<dbReference type="Pfam" id="PF01433">
    <property type="entry name" value="Peptidase_M1"/>
    <property type="match status" value="1"/>
</dbReference>
<gene>
    <name evidence="3" type="ORF">GWK36_11055</name>
</gene>
<name>A0A6G7VGK4_9GAMM</name>
<proteinExistence type="predicted"/>
<keyword evidence="4" id="KW-1185">Reference proteome</keyword>
<dbReference type="SUPFAM" id="SSF55486">
    <property type="entry name" value="Metalloproteases ('zincins'), catalytic domain"/>
    <property type="match status" value="1"/>
</dbReference>
<dbReference type="Proteomes" id="UP000502699">
    <property type="component" value="Chromosome"/>
</dbReference>
<dbReference type="KEGG" id="cjap:GWK36_11055"/>
<sequence length="694" mass="77137">MRSLLFALCLLLLRFDPAAATTLIGHELRVRLDPASALIEAEDRLRLPPERTDWTLVLHTGLAPRVTSGQATLVPISTQGHLTAYRLSLRAPGEVGLAYRGVIRHALKETQEGLGRTAQSSVGTIAPDGVFLDGASGWYPRVPETLQILDLSVELPKGWAAVSQGTGTADPETGRAHWREAQPQEDLYLVAGRFAIYRRTAPGVSAEVYLRTPDPGLAERYLAATLRYLAFYSELIGPYPYAKFALVENLWESGYGMPSLTLLGPKVIRLPFILETSYPHEILHNWWGNGVYVDYGSGNWSEGLTHYLADYWLAERAGRVRELRCGILKDYADYIRQAQDLPLEQFTQRHSPATQAIGYGKGSILWHMLRRRLGDEPFLAGLRRFYAAHRFQIASYRDLERSFVETTGQDLGAFFEAWIKRPGAPQLALAEVRLESLDGTYRLSARIDQTQADPPFPLRIPIAIEFASGERLMQWVEGDTRTIEFELTLTQAPTHLALDPDCELFRTLAPGEWPATLSAILGAEDGLILIPAAAPEPLKSQYRALAEFWGATHPGWQVGEDDSLERLPPEPAVWLLGWENRYLSVFAEGDEGLALDAGARRLRLPEGTVDPEGDSLVLTRMHRGQPIAWLATRLPEALPALARKVPHYGRYSYLVFAGPQATNRIKGLWPPGESPLGHCLQPEGCAPQRPNAND</sequence>
<feature type="chain" id="PRO_5026193991" evidence="1">
    <location>
        <begin position="21"/>
        <end position="694"/>
    </location>
</feature>
<dbReference type="EMBL" id="CP048029">
    <property type="protein sequence ID" value="QIK39213.1"/>
    <property type="molecule type" value="Genomic_DNA"/>
</dbReference>
<dbReference type="PANTHER" id="PTHR45726:SF3">
    <property type="entry name" value="LEUKOTRIENE A-4 HYDROLASE"/>
    <property type="match status" value="1"/>
</dbReference>
<dbReference type="InterPro" id="IPR034015">
    <property type="entry name" value="M1_LTA4H"/>
</dbReference>
<evidence type="ECO:0000259" key="2">
    <source>
        <dbReference type="Pfam" id="PF01433"/>
    </source>
</evidence>
<dbReference type="Gene3D" id="1.10.390.10">
    <property type="entry name" value="Neutral Protease Domain 2"/>
    <property type="match status" value="1"/>
</dbReference>
<keyword evidence="1" id="KW-0732">Signal</keyword>
<dbReference type="GO" id="GO:0008237">
    <property type="term" value="F:metallopeptidase activity"/>
    <property type="evidence" value="ECO:0007669"/>
    <property type="project" value="InterPro"/>
</dbReference>
<reference evidence="4" key="1">
    <citation type="submission" date="2020-01" db="EMBL/GenBank/DDBJ databases">
        <title>Caldichromatium gen. nov., sp. nov., a thermophilic purple sulfur bacterium member of the family Chromatiaceae isolated from Nakabusa hot spring, Japan.</title>
        <authorList>
            <person name="Saini M.K."/>
            <person name="Hanada S."/>
            <person name="Tank M."/>
        </authorList>
    </citation>
    <scope>NUCLEOTIDE SEQUENCE [LARGE SCALE GENOMIC DNA]</scope>
    <source>
        <strain evidence="4">No.7</strain>
    </source>
</reference>
<organism evidence="3 4">
    <name type="scientific">Caldichromatium japonicum</name>
    <dbReference type="NCBI Taxonomy" id="2699430"/>
    <lineage>
        <taxon>Bacteria</taxon>
        <taxon>Pseudomonadati</taxon>
        <taxon>Pseudomonadota</taxon>
        <taxon>Gammaproteobacteria</taxon>
        <taxon>Chromatiales</taxon>
        <taxon>Chromatiaceae</taxon>
        <taxon>Caldichromatium</taxon>
    </lineage>
</organism>
<dbReference type="InterPro" id="IPR014782">
    <property type="entry name" value="Peptidase_M1_dom"/>
</dbReference>
<dbReference type="GO" id="GO:0008270">
    <property type="term" value="F:zinc ion binding"/>
    <property type="evidence" value="ECO:0007669"/>
    <property type="project" value="InterPro"/>
</dbReference>
<dbReference type="AlphaFoldDB" id="A0A6G7VGK4"/>
<dbReference type="InterPro" id="IPR027268">
    <property type="entry name" value="Peptidase_M4/M1_CTD_sf"/>
</dbReference>
<evidence type="ECO:0000256" key="1">
    <source>
        <dbReference type="SAM" id="SignalP"/>
    </source>
</evidence>
<accession>A0A6G7VGK4</accession>